<dbReference type="OrthoDB" id="9988408at2"/>
<accession>A0A5J6SLK0</accession>
<reference evidence="1 2" key="1">
    <citation type="submission" date="2018-07" db="EMBL/GenBank/DDBJ databases">
        <title>Complete genome sequence of Psychrobacillus sp. PB01, isolated from iceberg, and comparative genome analysis of Psychrobacillus strains.</title>
        <authorList>
            <person name="Lee P.C."/>
        </authorList>
    </citation>
    <scope>NUCLEOTIDE SEQUENCE [LARGE SCALE GENOMIC DNA]</scope>
    <source>
        <strain evidence="1 2">PB01</strain>
    </source>
</reference>
<dbReference type="AlphaFoldDB" id="A0A5J6SLK0"/>
<evidence type="ECO:0000313" key="2">
    <source>
        <dbReference type="Proteomes" id="UP000325517"/>
    </source>
</evidence>
<name>A0A5J6SLK0_9BACI</name>
<sequence length="66" mass="7754">MSHRIIVPYLEIGEFKVATPIGFSELLEPAWTKKIENDEIDVFASSYHRTVFRNPEGRLVTRYEKK</sequence>
<dbReference type="KEGG" id="psyo:PB01_08090"/>
<dbReference type="EMBL" id="CP031223">
    <property type="protein sequence ID" value="QFF98795.1"/>
    <property type="molecule type" value="Genomic_DNA"/>
</dbReference>
<organism evidence="1 2">
    <name type="scientific">Psychrobacillus glaciei</name>
    <dbReference type="NCBI Taxonomy" id="2283160"/>
    <lineage>
        <taxon>Bacteria</taxon>
        <taxon>Bacillati</taxon>
        <taxon>Bacillota</taxon>
        <taxon>Bacilli</taxon>
        <taxon>Bacillales</taxon>
        <taxon>Bacillaceae</taxon>
        <taxon>Psychrobacillus</taxon>
    </lineage>
</organism>
<dbReference type="RefSeq" id="WP_151699731.1">
    <property type="nucleotide sequence ID" value="NZ_CP031223.1"/>
</dbReference>
<gene>
    <name evidence="1" type="ORF">PB01_08090</name>
</gene>
<dbReference type="Proteomes" id="UP000325517">
    <property type="component" value="Chromosome"/>
</dbReference>
<proteinExistence type="predicted"/>
<protein>
    <submittedName>
        <fullName evidence="1">Uncharacterized protein</fullName>
    </submittedName>
</protein>
<evidence type="ECO:0000313" key="1">
    <source>
        <dbReference type="EMBL" id="QFF98795.1"/>
    </source>
</evidence>
<keyword evidence="2" id="KW-1185">Reference proteome</keyword>